<dbReference type="EC" id="2.7.13.3" evidence="3"/>
<evidence type="ECO:0000313" key="14">
    <source>
        <dbReference type="Proteomes" id="UP000254701"/>
    </source>
</evidence>
<evidence type="ECO:0000256" key="3">
    <source>
        <dbReference type="ARBA" id="ARBA00012438"/>
    </source>
</evidence>
<dbReference type="PANTHER" id="PTHR44936">
    <property type="entry name" value="SENSOR PROTEIN CREC"/>
    <property type="match status" value="1"/>
</dbReference>
<dbReference type="InterPro" id="IPR003661">
    <property type="entry name" value="HisK_dim/P_dom"/>
</dbReference>
<proteinExistence type="predicted"/>
<reference evidence="13 14" key="1">
    <citation type="submission" date="2018-06" db="EMBL/GenBank/DDBJ databases">
        <authorList>
            <consortium name="Pathogen Informatics"/>
            <person name="Doyle S."/>
        </authorList>
    </citation>
    <scope>NUCLEOTIDE SEQUENCE [LARGE SCALE GENOMIC DNA]</scope>
    <source>
        <strain evidence="13 14">NCTC10684</strain>
    </source>
</reference>
<dbReference type="InterPro" id="IPR050980">
    <property type="entry name" value="2C_sensor_his_kinase"/>
</dbReference>
<evidence type="ECO:0000256" key="10">
    <source>
        <dbReference type="SAM" id="Phobius"/>
    </source>
</evidence>
<evidence type="ECO:0000256" key="5">
    <source>
        <dbReference type="ARBA" id="ARBA00022553"/>
    </source>
</evidence>
<keyword evidence="5" id="KW-0597">Phosphoprotein</keyword>
<dbReference type="SMART" id="SM00388">
    <property type="entry name" value="HisKA"/>
    <property type="match status" value="1"/>
</dbReference>
<dbReference type="PROSITE" id="PS50109">
    <property type="entry name" value="HIS_KIN"/>
    <property type="match status" value="1"/>
</dbReference>
<dbReference type="SUPFAM" id="SSF47384">
    <property type="entry name" value="Homodimeric domain of signal transducing histidine kinase"/>
    <property type="match status" value="1"/>
</dbReference>
<keyword evidence="10" id="KW-0812">Transmembrane</keyword>
<dbReference type="GO" id="GO:0005886">
    <property type="term" value="C:plasma membrane"/>
    <property type="evidence" value="ECO:0007669"/>
    <property type="project" value="UniProtKB-SubCell"/>
</dbReference>
<dbReference type="GO" id="GO:0005524">
    <property type="term" value="F:ATP binding"/>
    <property type="evidence" value="ECO:0007669"/>
    <property type="project" value="UniProtKB-KW"/>
</dbReference>
<comment type="subcellular location">
    <subcellularLocation>
        <location evidence="2">Cell membrane</location>
        <topology evidence="2">Multi-pass membrane protein</topology>
    </subcellularLocation>
</comment>
<dbReference type="CDD" id="cd00082">
    <property type="entry name" value="HisKA"/>
    <property type="match status" value="1"/>
</dbReference>
<dbReference type="PROSITE" id="PS50885">
    <property type="entry name" value="HAMP"/>
    <property type="match status" value="1"/>
</dbReference>
<dbReference type="Proteomes" id="UP000254701">
    <property type="component" value="Unassembled WGS sequence"/>
</dbReference>
<feature type="transmembrane region" description="Helical" evidence="10">
    <location>
        <begin position="6"/>
        <end position="29"/>
    </location>
</feature>
<dbReference type="PANTHER" id="PTHR44936:SF10">
    <property type="entry name" value="SENSOR PROTEIN RSTB"/>
    <property type="match status" value="1"/>
</dbReference>
<dbReference type="AlphaFoldDB" id="A0A381ILH0"/>
<dbReference type="Pfam" id="PF00512">
    <property type="entry name" value="HisKA"/>
    <property type="match status" value="1"/>
</dbReference>
<dbReference type="SMART" id="SM00387">
    <property type="entry name" value="HATPase_c"/>
    <property type="match status" value="1"/>
</dbReference>
<feature type="domain" description="HAMP" evidence="12">
    <location>
        <begin position="153"/>
        <end position="205"/>
    </location>
</feature>
<gene>
    <name evidence="13" type="primary">rstB</name>
    <name evidence="13" type="ORF">NCTC10684_05207</name>
</gene>
<evidence type="ECO:0000256" key="9">
    <source>
        <dbReference type="ARBA" id="ARBA00022840"/>
    </source>
</evidence>
<dbReference type="InterPro" id="IPR005467">
    <property type="entry name" value="His_kinase_dom"/>
</dbReference>
<dbReference type="InterPro" id="IPR003594">
    <property type="entry name" value="HATPase_dom"/>
</dbReference>
<dbReference type="CDD" id="cd00075">
    <property type="entry name" value="HATPase"/>
    <property type="match status" value="1"/>
</dbReference>
<dbReference type="SUPFAM" id="SSF55874">
    <property type="entry name" value="ATPase domain of HSP90 chaperone/DNA topoisomerase II/histidine kinase"/>
    <property type="match status" value="1"/>
</dbReference>
<evidence type="ECO:0000256" key="1">
    <source>
        <dbReference type="ARBA" id="ARBA00000085"/>
    </source>
</evidence>
<evidence type="ECO:0000256" key="8">
    <source>
        <dbReference type="ARBA" id="ARBA00022777"/>
    </source>
</evidence>
<evidence type="ECO:0000256" key="6">
    <source>
        <dbReference type="ARBA" id="ARBA00022679"/>
    </source>
</evidence>
<dbReference type="GO" id="GO:0000155">
    <property type="term" value="F:phosphorelay sensor kinase activity"/>
    <property type="evidence" value="ECO:0007669"/>
    <property type="project" value="InterPro"/>
</dbReference>
<feature type="domain" description="Histidine kinase" evidence="11">
    <location>
        <begin position="213"/>
        <end position="411"/>
    </location>
</feature>
<evidence type="ECO:0000313" key="13">
    <source>
        <dbReference type="EMBL" id="SUY28570.1"/>
    </source>
</evidence>
<sequence>MVRNSLFLKIYLTLLASLAVVAFTSAFFVRLGQDELDRGWGGRRDKFIATMLPVTDDPAMLKTTLDRLADAFAADLALYNSHDQLIASAGEPFKLDAPGSRQSHDGERPFVIRLVDGRSIQARMPLGPGGRNPLGYLAVIAGVIGLAAYPVVRHLTLRLEGLRRGVEIWGTGELGTRVAASGSDEVAAVARSFNIAADRIERLVDAHRSLLANASHELRSPLARLRMAIDLYERSANQATKREIVHSLSELDGLVEEILLASRLDHVQKLDHVEAVDMLALAAEEGARNDVAVTGSTAMISGDARLLRRLVRNLMQNALCHGAPPVVADVETDGAIVRLRVKDHGEGIPDGEGTRVFEPFYRPTGRSESKGGWGLGLSLVRQIATHHRGSVRYERVPEGGACFIVEFPASSVAQPIARPAPTSG</sequence>
<dbReference type="Gene3D" id="1.10.287.130">
    <property type="match status" value="1"/>
</dbReference>
<dbReference type="SMART" id="SM00304">
    <property type="entry name" value="HAMP"/>
    <property type="match status" value="1"/>
</dbReference>
<dbReference type="InterPro" id="IPR036890">
    <property type="entry name" value="HATPase_C_sf"/>
</dbReference>
<keyword evidence="4" id="KW-1003">Cell membrane</keyword>
<keyword evidence="9" id="KW-0067">ATP-binding</keyword>
<dbReference type="InterPro" id="IPR004358">
    <property type="entry name" value="Sig_transdc_His_kin-like_C"/>
</dbReference>
<dbReference type="InterPro" id="IPR036097">
    <property type="entry name" value="HisK_dim/P_sf"/>
</dbReference>
<name>A0A381ILH0_AMIAI</name>
<evidence type="ECO:0000256" key="7">
    <source>
        <dbReference type="ARBA" id="ARBA00022741"/>
    </source>
</evidence>
<comment type="catalytic activity">
    <reaction evidence="1">
        <text>ATP + protein L-histidine = ADP + protein N-phospho-L-histidine.</text>
        <dbReference type="EC" id="2.7.13.3"/>
    </reaction>
</comment>
<organism evidence="13 14">
    <name type="scientific">Aminobacter aminovorans</name>
    <name type="common">Chelatobacter heintzii</name>
    <dbReference type="NCBI Taxonomy" id="83263"/>
    <lineage>
        <taxon>Bacteria</taxon>
        <taxon>Pseudomonadati</taxon>
        <taxon>Pseudomonadota</taxon>
        <taxon>Alphaproteobacteria</taxon>
        <taxon>Hyphomicrobiales</taxon>
        <taxon>Phyllobacteriaceae</taxon>
        <taxon>Aminobacter</taxon>
    </lineage>
</organism>
<evidence type="ECO:0000256" key="2">
    <source>
        <dbReference type="ARBA" id="ARBA00004651"/>
    </source>
</evidence>
<keyword evidence="6 13" id="KW-0808">Transferase</keyword>
<keyword evidence="8" id="KW-0418">Kinase</keyword>
<dbReference type="EMBL" id="UFSM01000002">
    <property type="protein sequence ID" value="SUY28570.1"/>
    <property type="molecule type" value="Genomic_DNA"/>
</dbReference>
<dbReference type="Pfam" id="PF02518">
    <property type="entry name" value="HATPase_c"/>
    <property type="match status" value="1"/>
</dbReference>
<protein>
    <recommendedName>
        <fullName evidence="3">histidine kinase</fullName>
        <ecNumber evidence="3">2.7.13.3</ecNumber>
    </recommendedName>
</protein>
<dbReference type="Gene3D" id="3.30.565.10">
    <property type="entry name" value="Histidine kinase-like ATPase, C-terminal domain"/>
    <property type="match status" value="1"/>
</dbReference>
<keyword evidence="10" id="KW-1133">Transmembrane helix</keyword>
<dbReference type="CDD" id="cd06225">
    <property type="entry name" value="HAMP"/>
    <property type="match status" value="1"/>
</dbReference>
<accession>A0A381ILH0</accession>
<keyword evidence="7" id="KW-0547">Nucleotide-binding</keyword>
<keyword evidence="10" id="KW-0472">Membrane</keyword>
<evidence type="ECO:0000256" key="4">
    <source>
        <dbReference type="ARBA" id="ARBA00022475"/>
    </source>
</evidence>
<evidence type="ECO:0000259" key="12">
    <source>
        <dbReference type="PROSITE" id="PS50885"/>
    </source>
</evidence>
<dbReference type="Pfam" id="PF00672">
    <property type="entry name" value="HAMP"/>
    <property type="match status" value="1"/>
</dbReference>
<dbReference type="PRINTS" id="PR00344">
    <property type="entry name" value="BCTRLSENSOR"/>
</dbReference>
<evidence type="ECO:0000259" key="11">
    <source>
        <dbReference type="PROSITE" id="PS50109"/>
    </source>
</evidence>
<dbReference type="InterPro" id="IPR003660">
    <property type="entry name" value="HAMP_dom"/>
</dbReference>